<dbReference type="EMBL" id="BPLR01002870">
    <property type="protein sequence ID" value="GIX78805.1"/>
    <property type="molecule type" value="Genomic_DNA"/>
</dbReference>
<feature type="non-terminal residue" evidence="1">
    <location>
        <position position="164"/>
    </location>
</feature>
<dbReference type="AlphaFoldDB" id="A0AAV4N1W9"/>
<keyword evidence="2" id="KW-1185">Reference proteome</keyword>
<comment type="caution">
    <text evidence="1">The sequence shown here is derived from an EMBL/GenBank/DDBJ whole genome shotgun (WGS) entry which is preliminary data.</text>
</comment>
<name>A0AAV4N1W9_CAEEX</name>
<protein>
    <submittedName>
        <fullName evidence="1">Pentatricopeptide repeat-containing protein 1, mitochondrial</fullName>
    </submittedName>
</protein>
<gene>
    <name evidence="1" type="primary">Ptcd1</name>
    <name evidence="1" type="ORF">CEXT_46911</name>
</gene>
<proteinExistence type="predicted"/>
<evidence type="ECO:0000313" key="2">
    <source>
        <dbReference type="Proteomes" id="UP001054945"/>
    </source>
</evidence>
<dbReference type="Proteomes" id="UP001054945">
    <property type="component" value="Unassembled WGS sequence"/>
</dbReference>
<reference evidence="1 2" key="1">
    <citation type="submission" date="2021-06" db="EMBL/GenBank/DDBJ databases">
        <title>Caerostris extrusa draft genome.</title>
        <authorList>
            <person name="Kono N."/>
            <person name="Arakawa K."/>
        </authorList>
    </citation>
    <scope>NUCLEOTIDE SEQUENCE [LARGE SCALE GENOMIC DNA]</scope>
</reference>
<accession>A0AAV4N1W9</accession>
<sequence>MSILCHNYRSITCLIIKSYIDNCNSTTNSCRILYHNYSKISSVEEPISSVSKSDIVCEDKGDIFGSLRKPLERTKFNRNLKSHGDKKDVKIIKIKNKPKLNQFNNPDVFGKLSDKNPVWYPDIHKNSIIDNDQSDDSVIVRNISKYHKDPKVYLEQMKHLVLEK</sequence>
<evidence type="ECO:0000313" key="1">
    <source>
        <dbReference type="EMBL" id="GIX78805.1"/>
    </source>
</evidence>
<organism evidence="1 2">
    <name type="scientific">Caerostris extrusa</name>
    <name type="common">Bark spider</name>
    <name type="synonym">Caerostris bankana</name>
    <dbReference type="NCBI Taxonomy" id="172846"/>
    <lineage>
        <taxon>Eukaryota</taxon>
        <taxon>Metazoa</taxon>
        <taxon>Ecdysozoa</taxon>
        <taxon>Arthropoda</taxon>
        <taxon>Chelicerata</taxon>
        <taxon>Arachnida</taxon>
        <taxon>Araneae</taxon>
        <taxon>Araneomorphae</taxon>
        <taxon>Entelegynae</taxon>
        <taxon>Araneoidea</taxon>
        <taxon>Araneidae</taxon>
        <taxon>Caerostris</taxon>
    </lineage>
</organism>